<feature type="transmembrane region" description="Helical" evidence="1">
    <location>
        <begin position="124"/>
        <end position="143"/>
    </location>
</feature>
<keyword evidence="4" id="KW-1185">Reference proteome</keyword>
<proteinExistence type="predicted"/>
<evidence type="ECO:0000259" key="2">
    <source>
        <dbReference type="Pfam" id="PF20151"/>
    </source>
</evidence>
<feature type="transmembrane region" description="Helical" evidence="1">
    <location>
        <begin position="155"/>
        <end position="177"/>
    </location>
</feature>
<sequence length="324" mass="36954">MTVNAIFVLFKGCGGRSPLENHPSNNHHNMVATTDTDVLRMVEYESLISYFVVSSAALLVYDYCLTLDLECHLVWSKPHRWTNILYLVQRYLPLLDTAILLTVATFLSDRINQKYCDAILNSSLWLHFVGTAFSEVLLSMRIYAISRQRVRHLGYIMSACFTLILVANLVVASVLHTKEQIPPPLRGCLHTDNRIDFTVFIGTYVLYDCGGFVLIIIPAIVEYKDRKFLPLYDSVYRDGVYQYILLLAMCSINLVLAYGKSVELYYLCMPMLRAFHSITTSRIVLRIREAMEIRSVQFSVGGTPEVEISHHGTSTTIVFERNID</sequence>
<evidence type="ECO:0000313" key="4">
    <source>
        <dbReference type="Proteomes" id="UP001150217"/>
    </source>
</evidence>
<feature type="domain" description="DUF6533" evidence="2">
    <location>
        <begin position="50"/>
        <end position="95"/>
    </location>
</feature>
<protein>
    <recommendedName>
        <fullName evidence="2">DUF6533 domain-containing protein</fullName>
    </recommendedName>
</protein>
<keyword evidence="1" id="KW-1133">Transmembrane helix</keyword>
<comment type="caution">
    <text evidence="3">The sequence shown here is derived from an EMBL/GenBank/DDBJ whole genome shotgun (WGS) entry which is preliminary data.</text>
</comment>
<reference evidence="3" key="1">
    <citation type="submission" date="2022-08" db="EMBL/GenBank/DDBJ databases">
        <title>A Global Phylogenomic Analysis of the Shiitake Genus Lentinula.</title>
        <authorList>
            <consortium name="DOE Joint Genome Institute"/>
            <person name="Sierra-Patev S."/>
            <person name="Min B."/>
            <person name="Naranjo-Ortiz M."/>
            <person name="Looney B."/>
            <person name="Konkel Z."/>
            <person name="Slot J.C."/>
            <person name="Sakamoto Y."/>
            <person name="Steenwyk J.L."/>
            <person name="Rokas A."/>
            <person name="Carro J."/>
            <person name="Camarero S."/>
            <person name="Ferreira P."/>
            <person name="Molpeceres G."/>
            <person name="Ruiz-Duenas F.J."/>
            <person name="Serrano A."/>
            <person name="Henrissat B."/>
            <person name="Drula E."/>
            <person name="Hughes K.W."/>
            <person name="Mata J.L."/>
            <person name="Ishikawa N.K."/>
            <person name="Vargas-Isla R."/>
            <person name="Ushijima S."/>
            <person name="Smith C.A."/>
            <person name="Ahrendt S."/>
            <person name="Andreopoulos W."/>
            <person name="He G."/>
            <person name="Labutti K."/>
            <person name="Lipzen A."/>
            <person name="Ng V."/>
            <person name="Riley R."/>
            <person name="Sandor L."/>
            <person name="Barry K."/>
            <person name="Martinez A.T."/>
            <person name="Xiao Y."/>
            <person name="Gibbons J.G."/>
            <person name="Terashima K."/>
            <person name="Grigoriev I.V."/>
            <person name="Hibbett D.S."/>
        </authorList>
    </citation>
    <scope>NUCLEOTIDE SEQUENCE</scope>
    <source>
        <strain evidence="3">RHP3577 ss4</strain>
    </source>
</reference>
<evidence type="ECO:0000256" key="1">
    <source>
        <dbReference type="SAM" id="Phobius"/>
    </source>
</evidence>
<dbReference type="InterPro" id="IPR045340">
    <property type="entry name" value="DUF6533"/>
</dbReference>
<feature type="transmembrane region" description="Helical" evidence="1">
    <location>
        <begin position="197"/>
        <end position="220"/>
    </location>
</feature>
<keyword evidence="1" id="KW-0812">Transmembrane</keyword>
<organism evidence="3 4">
    <name type="scientific">Lentinula lateritia</name>
    <dbReference type="NCBI Taxonomy" id="40482"/>
    <lineage>
        <taxon>Eukaryota</taxon>
        <taxon>Fungi</taxon>
        <taxon>Dikarya</taxon>
        <taxon>Basidiomycota</taxon>
        <taxon>Agaricomycotina</taxon>
        <taxon>Agaricomycetes</taxon>
        <taxon>Agaricomycetidae</taxon>
        <taxon>Agaricales</taxon>
        <taxon>Marasmiineae</taxon>
        <taxon>Omphalotaceae</taxon>
        <taxon>Lentinula</taxon>
    </lineage>
</organism>
<feature type="transmembrane region" description="Helical" evidence="1">
    <location>
        <begin position="240"/>
        <end position="258"/>
    </location>
</feature>
<dbReference type="Pfam" id="PF20151">
    <property type="entry name" value="DUF6533"/>
    <property type="match status" value="1"/>
</dbReference>
<name>A0ABQ8VXK6_9AGAR</name>
<dbReference type="EMBL" id="JANVFT010000003">
    <property type="protein sequence ID" value="KAJ4501128.1"/>
    <property type="molecule type" value="Genomic_DNA"/>
</dbReference>
<accession>A0ABQ8VXK6</accession>
<evidence type="ECO:0000313" key="3">
    <source>
        <dbReference type="EMBL" id="KAJ4501128.1"/>
    </source>
</evidence>
<dbReference type="Proteomes" id="UP001150217">
    <property type="component" value="Unassembled WGS sequence"/>
</dbReference>
<gene>
    <name evidence="3" type="ORF">C8R41DRAFT_286597</name>
</gene>
<keyword evidence="1" id="KW-0472">Membrane</keyword>